<evidence type="ECO:0000313" key="4">
    <source>
        <dbReference type="Proteomes" id="UP000199258"/>
    </source>
</evidence>
<feature type="transmembrane region" description="Helical" evidence="2">
    <location>
        <begin position="22"/>
        <end position="44"/>
    </location>
</feature>
<name>A0A1G8P1Y4_9MICC</name>
<evidence type="ECO:0000313" key="3">
    <source>
        <dbReference type="EMBL" id="SDI86472.1"/>
    </source>
</evidence>
<reference evidence="3 4" key="1">
    <citation type="submission" date="2016-10" db="EMBL/GenBank/DDBJ databases">
        <authorList>
            <person name="de Groot N.N."/>
        </authorList>
    </citation>
    <scope>NUCLEOTIDE SEQUENCE [LARGE SCALE GENOMIC DNA]</scope>
    <source>
        <strain evidence="3 4">NP_1H</strain>
    </source>
</reference>
<evidence type="ECO:0000256" key="2">
    <source>
        <dbReference type="SAM" id="Phobius"/>
    </source>
</evidence>
<keyword evidence="2" id="KW-1133">Transmembrane helix</keyword>
<evidence type="ECO:0000256" key="1">
    <source>
        <dbReference type="SAM" id="MobiDB-lite"/>
    </source>
</evidence>
<keyword evidence="2" id="KW-0812">Transmembrane</keyword>
<accession>A0A1G8P1Y4</accession>
<organism evidence="3 4">
    <name type="scientific">Arthrobacter subterraneus</name>
    <dbReference type="NCBI Taxonomy" id="335973"/>
    <lineage>
        <taxon>Bacteria</taxon>
        <taxon>Bacillati</taxon>
        <taxon>Actinomycetota</taxon>
        <taxon>Actinomycetes</taxon>
        <taxon>Micrococcales</taxon>
        <taxon>Micrococcaceae</taxon>
        <taxon>Arthrobacter</taxon>
    </lineage>
</organism>
<keyword evidence="4" id="KW-1185">Reference proteome</keyword>
<gene>
    <name evidence="3" type="ORF">SAMN04488693_12825</name>
</gene>
<sequence>MRGGNRESGVAAPPNRLATMEYISVLLPSAAVGTIFYFAMRAIFGADRAERAAQAAAENEMTHSAPAQAATGQLPAKN</sequence>
<keyword evidence="2" id="KW-0472">Membrane</keyword>
<proteinExistence type="predicted"/>
<protein>
    <submittedName>
        <fullName evidence="3">Uncharacterized protein</fullName>
    </submittedName>
</protein>
<dbReference type="EMBL" id="FNDT01000028">
    <property type="protein sequence ID" value="SDI86472.1"/>
    <property type="molecule type" value="Genomic_DNA"/>
</dbReference>
<dbReference type="AlphaFoldDB" id="A0A1G8P1Y4"/>
<feature type="region of interest" description="Disordered" evidence="1">
    <location>
        <begin position="55"/>
        <end position="78"/>
    </location>
</feature>
<dbReference type="STRING" id="335973.SAMN04488693_12825"/>
<dbReference type="Proteomes" id="UP000199258">
    <property type="component" value="Unassembled WGS sequence"/>
</dbReference>